<dbReference type="AlphaFoldDB" id="A0A0F7PFD6"/>
<dbReference type="InterPro" id="IPR003760">
    <property type="entry name" value="PnrA-like"/>
</dbReference>
<reference evidence="5 6" key="3">
    <citation type="journal article" date="2016" name="Stand. Genomic Sci.">
        <title>Complete genome sequence of 'Halanaeroarchaeum sulfurireducens' M27-SA2, a sulfur-reducing and acetate-oxidizing haloarchaeon from the deep-sea hypersaline anoxic lake Medee.</title>
        <authorList>
            <person name="Messina E."/>
            <person name="Sorokin D.Y."/>
            <person name="Kublanov I.V."/>
            <person name="Toshchakov S."/>
            <person name="Lopatina A."/>
            <person name="Arcadi E."/>
            <person name="Smedile F."/>
            <person name="La Spada G."/>
            <person name="La Cono V."/>
            <person name="Yakimov M.M."/>
        </authorList>
    </citation>
    <scope>NUCLEOTIDE SEQUENCE [LARGE SCALE GENOMIC DNA]</scope>
    <source>
        <strain evidence="5 6">M27-SA2</strain>
    </source>
</reference>
<sequence>MTFSRRDTLRSIGTAGALGAAGCLGDGAGDEKETSEMPEATGSGAEEDGETDVRAAFVYHDVVGDFGWQWAHDQARRRVEREFDWLETRIFDNLQPKNSQPEFRQYAERGFDVIFGTSYGYMDPMYDVAPEYPNVAFEQCSGYKQRENMGRYFGRMYQPRYLAGVAAGLLTEEGTLGYVAAFPNSEVVRGINAFALGASSVNDDVTVRVRYTDTWNDTETERRTAKQLIDTGVDVMGQHQNFPAAAETAAEAGIWAIGYNSPMGDYVGENYVTSPIWHWDVFYRQAVQDVRNGTWKADSYWKGLNAGIVDLSDWGPKVPDEVIATVEQKRTQIETGELDVWADTRFGSFDDEELFMGVESYVDSVAGSVPE</sequence>
<dbReference type="GO" id="GO:0005886">
    <property type="term" value="C:plasma membrane"/>
    <property type="evidence" value="ECO:0007669"/>
    <property type="project" value="InterPro"/>
</dbReference>
<evidence type="ECO:0000313" key="5">
    <source>
        <dbReference type="EMBL" id="ALG82633.1"/>
    </source>
</evidence>
<dbReference type="OrthoDB" id="26049at2157"/>
<protein>
    <submittedName>
        <fullName evidence="4">Basic membrane protein</fullName>
    </submittedName>
</protein>
<dbReference type="Proteomes" id="UP000069906">
    <property type="component" value="Chromosome"/>
</dbReference>
<gene>
    <name evidence="5" type="ORF">HLASA_1753</name>
    <name evidence="4" type="ORF">HLASF_1767</name>
</gene>
<keyword evidence="7" id="KW-1185">Reference proteome</keyword>
<feature type="region of interest" description="Disordered" evidence="2">
    <location>
        <begin position="22"/>
        <end position="49"/>
    </location>
</feature>
<dbReference type="CDD" id="cd19963">
    <property type="entry name" value="PBP1_BMP-like"/>
    <property type="match status" value="1"/>
</dbReference>
<evidence type="ECO:0000313" key="6">
    <source>
        <dbReference type="Proteomes" id="UP000060390"/>
    </source>
</evidence>
<dbReference type="Gene3D" id="3.40.50.2300">
    <property type="match status" value="2"/>
</dbReference>
<dbReference type="EMBL" id="CP008874">
    <property type="protein sequence ID" value="AKH98239.1"/>
    <property type="molecule type" value="Genomic_DNA"/>
</dbReference>
<proteinExistence type="predicted"/>
<dbReference type="GeneID" id="26011088"/>
<dbReference type="PROSITE" id="PS51257">
    <property type="entry name" value="PROKAR_LIPOPROTEIN"/>
    <property type="match status" value="1"/>
</dbReference>
<dbReference type="RefSeq" id="WP_050048913.1">
    <property type="nucleotide sequence ID" value="NZ_CP008874.1"/>
</dbReference>
<evidence type="ECO:0000313" key="4">
    <source>
        <dbReference type="EMBL" id="AKH98239.1"/>
    </source>
</evidence>
<feature type="domain" description="ABC transporter substrate-binding protein PnrA-like" evidence="3">
    <location>
        <begin position="53"/>
        <end position="333"/>
    </location>
</feature>
<evidence type="ECO:0000256" key="1">
    <source>
        <dbReference type="ARBA" id="ARBA00022729"/>
    </source>
</evidence>
<name>A0A0F7PFD6_9EURY</name>
<dbReference type="Pfam" id="PF02608">
    <property type="entry name" value="Bmp"/>
    <property type="match status" value="1"/>
</dbReference>
<reference evidence="6" key="2">
    <citation type="submission" date="2015-05" db="EMBL/GenBank/DDBJ databases">
        <title>Complete genome sequence of Halanaeroarchaeum sulfurireducens type strain M27-SA2, a sulfate-reducer haloarchaeon from marine anoxic lake Medee.</title>
        <authorList>
            <person name="Messina E."/>
            <person name="Kublanov I.V."/>
            <person name="Toshchakov S."/>
            <person name="Arcadi E."/>
            <person name="La Spada G."/>
            <person name="La Cono V."/>
            <person name="Yakimov M.M."/>
        </authorList>
    </citation>
    <scope>NUCLEOTIDE SEQUENCE [LARGE SCALE GENOMIC DNA]</scope>
    <source>
        <strain evidence="6">M27-SA2</strain>
    </source>
</reference>
<keyword evidence="1" id="KW-0732">Signal</keyword>
<dbReference type="KEGG" id="hsu:HLASF_1767"/>
<dbReference type="PANTHER" id="PTHR43208">
    <property type="entry name" value="ABC TRANSPORTER SUBSTRATE-BINDING PROTEIN"/>
    <property type="match status" value="1"/>
</dbReference>
<dbReference type="EMBL" id="CP011564">
    <property type="protein sequence ID" value="ALG82633.1"/>
    <property type="molecule type" value="Genomic_DNA"/>
</dbReference>
<dbReference type="KEGG" id="hsf:HLASA_1753"/>
<dbReference type="InterPro" id="IPR052910">
    <property type="entry name" value="ABC-Purine-Binding"/>
</dbReference>
<dbReference type="Proteomes" id="UP000060390">
    <property type="component" value="Chromosome"/>
</dbReference>
<evidence type="ECO:0000256" key="2">
    <source>
        <dbReference type="SAM" id="MobiDB-lite"/>
    </source>
</evidence>
<evidence type="ECO:0000313" key="7">
    <source>
        <dbReference type="Proteomes" id="UP000069906"/>
    </source>
</evidence>
<dbReference type="HOGENOM" id="CLU_038813_2_0_2"/>
<accession>A0A0F7PFD6</accession>
<evidence type="ECO:0000259" key="3">
    <source>
        <dbReference type="Pfam" id="PF02608"/>
    </source>
</evidence>
<organism evidence="4 7">
    <name type="scientific">Halanaeroarchaeum sulfurireducens</name>
    <dbReference type="NCBI Taxonomy" id="1604004"/>
    <lineage>
        <taxon>Archaea</taxon>
        <taxon>Methanobacteriati</taxon>
        <taxon>Methanobacteriota</taxon>
        <taxon>Stenosarchaea group</taxon>
        <taxon>Halobacteria</taxon>
        <taxon>Halobacteriales</taxon>
        <taxon>Halobacteriaceae</taxon>
        <taxon>Halanaeroarchaeum</taxon>
    </lineage>
</organism>
<reference evidence="4 7" key="1">
    <citation type="journal article" date="2015" name="ISME J.">
        <title>Elemental sulfur and acetate can support life of a novel strictly anaerobic haloarchaeon.</title>
        <authorList>
            <person name="Sorokin D.Y."/>
            <person name="Kublanov I.V."/>
            <person name="Gavrilov S.N."/>
            <person name="Rojo D."/>
            <person name="Roman P."/>
            <person name="Golyshin P.N."/>
            <person name="Slepak V.Z."/>
            <person name="Smedile F."/>
            <person name="Ferrer M."/>
            <person name="Messina E."/>
            <person name="La Cono V."/>
            <person name="Yakimov M.M."/>
        </authorList>
    </citation>
    <scope>NUCLEOTIDE SEQUENCE [LARGE SCALE GENOMIC DNA]</scope>
    <source>
        <strain evidence="4 7">HSR2</strain>
    </source>
</reference>
<dbReference type="PANTHER" id="PTHR43208:SF1">
    <property type="entry name" value="ABC TRANSPORTER SUBSTRATE-BINDING PROTEIN"/>
    <property type="match status" value="1"/>
</dbReference>